<feature type="transmembrane region" description="Helical" evidence="2">
    <location>
        <begin position="226"/>
        <end position="245"/>
    </location>
</feature>
<dbReference type="Proteomes" id="UP000474024">
    <property type="component" value="Unassembled WGS sequence"/>
</dbReference>
<keyword evidence="4" id="KW-1185">Reference proteome</keyword>
<keyword evidence="2" id="KW-1133">Transmembrane helix</keyword>
<keyword evidence="3" id="KW-0067">ATP-binding</keyword>
<feature type="region of interest" description="Disordered" evidence="1">
    <location>
        <begin position="335"/>
        <end position="389"/>
    </location>
</feature>
<name>A0A6L5YR92_9FIRM</name>
<dbReference type="GO" id="GO:0005524">
    <property type="term" value="F:ATP binding"/>
    <property type="evidence" value="ECO:0007669"/>
    <property type="project" value="UniProtKB-KW"/>
</dbReference>
<reference evidence="3 4" key="1">
    <citation type="submission" date="2019-08" db="EMBL/GenBank/DDBJ databases">
        <title>In-depth cultivation of the pig gut microbiome towards novel bacterial diversity and tailored functional studies.</title>
        <authorList>
            <person name="Wylensek D."/>
            <person name="Hitch T.C.A."/>
            <person name="Clavel T."/>
        </authorList>
    </citation>
    <scope>NUCLEOTIDE SEQUENCE [LARGE SCALE GENOMIC DNA]</scope>
    <source>
        <strain evidence="3 4">MUC/MUC-530-WT-4D</strain>
    </source>
</reference>
<dbReference type="EMBL" id="VUNI01000006">
    <property type="protein sequence ID" value="MST74479.1"/>
    <property type="molecule type" value="Genomic_DNA"/>
</dbReference>
<keyword evidence="2" id="KW-0812">Transmembrane</keyword>
<feature type="transmembrane region" description="Helical" evidence="2">
    <location>
        <begin position="28"/>
        <end position="47"/>
    </location>
</feature>
<feature type="compositionally biased region" description="Basic and acidic residues" evidence="1">
    <location>
        <begin position="337"/>
        <end position="347"/>
    </location>
</feature>
<keyword evidence="2" id="KW-0472">Membrane</keyword>
<feature type="compositionally biased region" description="Polar residues" evidence="1">
    <location>
        <begin position="348"/>
        <end position="359"/>
    </location>
</feature>
<feature type="compositionally biased region" description="Polar residues" evidence="1">
    <location>
        <begin position="366"/>
        <end position="380"/>
    </location>
</feature>
<evidence type="ECO:0000256" key="2">
    <source>
        <dbReference type="SAM" id="Phobius"/>
    </source>
</evidence>
<accession>A0A6L5YR92</accession>
<keyword evidence="3" id="KW-0547">Nucleotide-binding</keyword>
<evidence type="ECO:0000313" key="3">
    <source>
        <dbReference type="EMBL" id="MST74479.1"/>
    </source>
</evidence>
<dbReference type="AlphaFoldDB" id="A0A6L5YR92"/>
<comment type="caution">
    <text evidence="3">The sequence shown here is derived from an EMBL/GenBank/DDBJ whole genome shotgun (WGS) entry which is preliminary data.</text>
</comment>
<organism evidence="3 4">
    <name type="scientific">Roseburia porci</name>
    <dbReference type="NCBI Taxonomy" id="2605790"/>
    <lineage>
        <taxon>Bacteria</taxon>
        <taxon>Bacillati</taxon>
        <taxon>Bacillota</taxon>
        <taxon>Clostridia</taxon>
        <taxon>Lachnospirales</taxon>
        <taxon>Lachnospiraceae</taxon>
        <taxon>Roseburia</taxon>
    </lineage>
</organism>
<evidence type="ECO:0000256" key="1">
    <source>
        <dbReference type="SAM" id="MobiDB-lite"/>
    </source>
</evidence>
<proteinExistence type="predicted"/>
<feature type="transmembrane region" description="Helical" evidence="2">
    <location>
        <begin position="266"/>
        <end position="288"/>
    </location>
</feature>
<feature type="transmembrane region" description="Helical" evidence="2">
    <location>
        <begin position="53"/>
        <end position="81"/>
    </location>
</feature>
<gene>
    <name evidence="3" type="ORF">FYJ75_05430</name>
</gene>
<feature type="transmembrane region" description="Helical" evidence="2">
    <location>
        <begin position="196"/>
        <end position="214"/>
    </location>
</feature>
<evidence type="ECO:0000313" key="4">
    <source>
        <dbReference type="Proteomes" id="UP000474024"/>
    </source>
</evidence>
<protein>
    <submittedName>
        <fullName evidence="3">ABC transporter ATP-binding protein</fullName>
    </submittedName>
</protein>
<sequence>MNRYDMRQFDPKSYPWNEKGKKTAVHYIVWRWIVSILIMAGIVYMVVSTKMEMLSFSGALCEMLAFVALDIAFLLLIAGFYRWKSHKLEPEAQHDFLLWIYRRNRNRSVLMDNLSLLGMAKIKAERREYEACKDALALVKTEKLQQPDLKLYYKLQMDAAMYIGDVAAAEEWRVRFTGIQGEFPVVRKFHSIRNSLIFLFLSYLLAYKGLSIGLQEPYELRTAYQMWSELIVAVGGTVCCGIWIAQVWKRYKAWKQEHNRRNISQILLMVLLVLFALFFLIVGALGLLSVPEEREVSRDDKYVYLDVSYGTGYYIWSAKADNPFIRETYYKNSGLSDSDKADKESRGSDTTGEESSGLSSDAADNGDTNFYQDTQSSNDSTEAKQYETEENEMNAVWQYLVSNSVIEDQGFTIDMDAKGYTYVVVGNAQGDRLVLKGNGSQTDDNGNACTEYVLEQEGEDQTELLGFYLVNRTTLEVTDEHKTSW</sequence>
<dbReference type="RefSeq" id="WP_154429444.1">
    <property type="nucleotide sequence ID" value="NZ_VUNI01000006.1"/>
</dbReference>